<dbReference type="FunFam" id="3.40.50.1110:FF:000003">
    <property type="entry name" value="GDSL esterase/lipase APG"/>
    <property type="match status" value="1"/>
</dbReference>
<accession>A0AAD2DUH3</accession>
<evidence type="ECO:0000256" key="2">
    <source>
        <dbReference type="SAM" id="SignalP"/>
    </source>
</evidence>
<proteinExistence type="inferred from homology"/>
<evidence type="ECO:0000256" key="1">
    <source>
        <dbReference type="ARBA" id="ARBA00008668"/>
    </source>
</evidence>
<evidence type="ECO:0008006" key="5">
    <source>
        <dbReference type="Google" id="ProtNLM"/>
    </source>
</evidence>
<sequence length="364" mass="40296">MQFFCLELFPFLVLLGVSLSFLVCIGESVIELPENDTIPAVFVFGDSIVDTGNNNNLKTIFKVNYPPYGQDFLGGKPTGRFSNGKVPSDLIAEELGIKPLLPAYLDPSLQAQDLITGVNFASGGNGYDPLTSDLASVLSLSDQLEMFKEYIIKLKGIVGEERTSQILRKSLVTVVTGSNDVTNTYFGSPLRKSIYDISSYADLMVSSGSRFVQDLYGLGLRRIGVFGLPPLGCLPSQRTLKGGVTRKCVDSYNQMCQLFNKKLSNELTLINGILPEARMIYLDIYNLPLDVIHNPKNYGFGISNIGCCGTGTIEVAFLCKCTCSNVSEYVFWDSFHLTEKAYRLLVHQILEQYMKDFICEKPFC</sequence>
<dbReference type="AlphaFoldDB" id="A0AAD2DUH3"/>
<keyword evidence="2" id="KW-0732">Signal</keyword>
<dbReference type="PANTHER" id="PTHR45642">
    <property type="entry name" value="GDSL ESTERASE/LIPASE EXL3"/>
    <property type="match status" value="1"/>
</dbReference>
<evidence type="ECO:0000313" key="3">
    <source>
        <dbReference type="EMBL" id="CAI9763810.1"/>
    </source>
</evidence>
<feature type="signal peptide" evidence="2">
    <location>
        <begin position="1"/>
        <end position="20"/>
    </location>
</feature>
<dbReference type="InterPro" id="IPR008265">
    <property type="entry name" value="Lipase_GDSL_AS"/>
</dbReference>
<dbReference type="PANTHER" id="PTHR45642:SF138">
    <property type="entry name" value="GDSL ESTERASE_LIPASE EXL3-LIKE"/>
    <property type="match status" value="1"/>
</dbReference>
<dbReference type="InterPro" id="IPR050592">
    <property type="entry name" value="GDSL_lipolytic_enzyme"/>
</dbReference>
<dbReference type="InterPro" id="IPR036514">
    <property type="entry name" value="SGNH_hydro_sf"/>
</dbReference>
<dbReference type="Proteomes" id="UP000834106">
    <property type="component" value="Chromosome 6"/>
</dbReference>
<name>A0AAD2DUH3_9LAMI</name>
<dbReference type="SUPFAM" id="SSF52266">
    <property type="entry name" value="SGNH hydrolase"/>
    <property type="match status" value="1"/>
</dbReference>
<dbReference type="EMBL" id="OU503041">
    <property type="protein sequence ID" value="CAI9763810.1"/>
    <property type="molecule type" value="Genomic_DNA"/>
</dbReference>
<comment type="similarity">
    <text evidence="1">Belongs to the 'GDSL' lipolytic enzyme family.</text>
</comment>
<dbReference type="GO" id="GO:0006629">
    <property type="term" value="P:lipid metabolic process"/>
    <property type="evidence" value="ECO:0007669"/>
    <property type="project" value="InterPro"/>
</dbReference>
<gene>
    <name evidence="3" type="ORF">FPE_LOCUS11240</name>
</gene>
<organism evidence="3 4">
    <name type="scientific">Fraxinus pennsylvanica</name>
    <dbReference type="NCBI Taxonomy" id="56036"/>
    <lineage>
        <taxon>Eukaryota</taxon>
        <taxon>Viridiplantae</taxon>
        <taxon>Streptophyta</taxon>
        <taxon>Embryophyta</taxon>
        <taxon>Tracheophyta</taxon>
        <taxon>Spermatophyta</taxon>
        <taxon>Magnoliopsida</taxon>
        <taxon>eudicotyledons</taxon>
        <taxon>Gunneridae</taxon>
        <taxon>Pentapetalae</taxon>
        <taxon>asterids</taxon>
        <taxon>lamiids</taxon>
        <taxon>Lamiales</taxon>
        <taxon>Oleaceae</taxon>
        <taxon>Oleeae</taxon>
        <taxon>Fraxinus</taxon>
    </lineage>
</organism>
<dbReference type="PROSITE" id="PS01098">
    <property type="entry name" value="LIPASE_GDSL_SER"/>
    <property type="match status" value="1"/>
</dbReference>
<feature type="chain" id="PRO_5042275843" description="GDSL esterase/lipase EXL3" evidence="2">
    <location>
        <begin position="21"/>
        <end position="364"/>
    </location>
</feature>
<dbReference type="InterPro" id="IPR001087">
    <property type="entry name" value="GDSL"/>
</dbReference>
<evidence type="ECO:0000313" key="4">
    <source>
        <dbReference type="Proteomes" id="UP000834106"/>
    </source>
</evidence>
<protein>
    <recommendedName>
        <fullName evidence="5">GDSL esterase/lipase EXL3</fullName>
    </recommendedName>
</protein>
<dbReference type="InterPro" id="IPR035669">
    <property type="entry name" value="SGNH_plant_lipase-like"/>
</dbReference>
<dbReference type="Pfam" id="PF00657">
    <property type="entry name" value="Lipase_GDSL"/>
    <property type="match status" value="1"/>
</dbReference>
<dbReference type="CDD" id="cd01837">
    <property type="entry name" value="SGNH_plant_lipase_like"/>
    <property type="match status" value="1"/>
</dbReference>
<dbReference type="GO" id="GO:0005576">
    <property type="term" value="C:extracellular region"/>
    <property type="evidence" value="ECO:0007669"/>
    <property type="project" value="TreeGrafter"/>
</dbReference>
<keyword evidence="4" id="KW-1185">Reference proteome</keyword>
<dbReference type="Gene3D" id="3.40.50.1110">
    <property type="entry name" value="SGNH hydrolase"/>
    <property type="match status" value="1"/>
</dbReference>
<reference evidence="3" key="1">
    <citation type="submission" date="2023-05" db="EMBL/GenBank/DDBJ databases">
        <authorList>
            <person name="Huff M."/>
        </authorList>
    </citation>
    <scope>NUCLEOTIDE SEQUENCE</scope>
</reference>
<dbReference type="GO" id="GO:0016298">
    <property type="term" value="F:lipase activity"/>
    <property type="evidence" value="ECO:0007669"/>
    <property type="project" value="InterPro"/>
</dbReference>